<gene>
    <name evidence="2" type="ORF">IMC76_02965</name>
</gene>
<dbReference type="Proteomes" id="UP000594749">
    <property type="component" value="Chromosome"/>
</dbReference>
<keyword evidence="1" id="KW-0472">Membrane</keyword>
<proteinExistence type="predicted"/>
<keyword evidence="1" id="KW-1133">Transmembrane helix</keyword>
<accession>A0A7M1LIW2</accession>
<evidence type="ECO:0000313" key="2">
    <source>
        <dbReference type="EMBL" id="QOQ87786.1"/>
    </source>
</evidence>
<evidence type="ECO:0000256" key="1">
    <source>
        <dbReference type="SAM" id="Phobius"/>
    </source>
</evidence>
<keyword evidence="1" id="KW-0812">Transmembrane</keyword>
<sequence length="92" mass="10753">MATNSIVILGLCIVIFIMLIVMYVKDKQTDRKLQRYDNIVTDNMNEIFALKKELETQRELIDSMVGIDFDDEIERQINQKLEPIVSMLKAMN</sequence>
<keyword evidence="3" id="KW-1185">Reference proteome</keyword>
<protein>
    <submittedName>
        <fullName evidence="2">Uncharacterized protein</fullName>
    </submittedName>
</protein>
<organism evidence="2 3">
    <name type="scientific">Campylobacter corcagiensis</name>
    <dbReference type="NCBI Taxonomy" id="1448857"/>
    <lineage>
        <taxon>Bacteria</taxon>
        <taxon>Pseudomonadati</taxon>
        <taxon>Campylobacterota</taxon>
        <taxon>Epsilonproteobacteria</taxon>
        <taxon>Campylobacterales</taxon>
        <taxon>Campylobacteraceae</taxon>
        <taxon>Campylobacter</taxon>
    </lineage>
</organism>
<dbReference type="RefSeq" id="WP_025802429.1">
    <property type="nucleotide sequence ID" value="NZ_CP053842.1"/>
</dbReference>
<dbReference type="AlphaFoldDB" id="A0A7M1LIW2"/>
<dbReference type="OrthoDB" id="5363549at2"/>
<evidence type="ECO:0000313" key="3">
    <source>
        <dbReference type="Proteomes" id="UP000594749"/>
    </source>
</evidence>
<dbReference type="EMBL" id="CP063078">
    <property type="protein sequence ID" value="QOQ87786.1"/>
    <property type="molecule type" value="Genomic_DNA"/>
</dbReference>
<reference evidence="2 3" key="1">
    <citation type="submission" date="2020-10" db="EMBL/GenBank/DDBJ databases">
        <title>Campylobacter and Helicobacter PacBio genomes.</title>
        <authorList>
            <person name="Lane C."/>
        </authorList>
    </citation>
    <scope>NUCLEOTIDE SEQUENCE [LARGE SCALE GENOMIC DNA]</scope>
    <source>
        <strain evidence="2 3">2016D-0077</strain>
    </source>
</reference>
<name>A0A7M1LIW2_9BACT</name>
<feature type="transmembrane region" description="Helical" evidence="1">
    <location>
        <begin position="6"/>
        <end position="24"/>
    </location>
</feature>